<keyword evidence="3 7" id="KW-0732">Signal</keyword>
<evidence type="ECO:0000256" key="2">
    <source>
        <dbReference type="ARBA" id="ARBA00022525"/>
    </source>
</evidence>
<evidence type="ECO:0000313" key="9">
    <source>
        <dbReference type="Proteomes" id="UP000887581"/>
    </source>
</evidence>
<organism evidence="9 10">
    <name type="scientific">Setaria digitata</name>
    <dbReference type="NCBI Taxonomy" id="48799"/>
    <lineage>
        <taxon>Eukaryota</taxon>
        <taxon>Metazoa</taxon>
        <taxon>Ecdysozoa</taxon>
        <taxon>Nematoda</taxon>
        <taxon>Chromadorea</taxon>
        <taxon>Rhabditida</taxon>
        <taxon>Spirurina</taxon>
        <taxon>Spiruromorpha</taxon>
        <taxon>Filarioidea</taxon>
        <taxon>Setariidae</taxon>
        <taxon>Setaria</taxon>
    </lineage>
</organism>
<sequence length="724" mass="83545">MQKMSYCSVICFDTLLLLLSIAMFAKPVVKSAPLLCNQTKSWKLGGRDIVADSKGFVLLVVLMPMQCEHCHQQLMKFQTIMETLSEIRIVVVAPHDENPRLIEHYRREFPRVAIGVESVAEPVWNTLSGSAHDHFIYDRCGRLARVIRHPKSDTTKFEHTLLALKLAVSYAQCGWCQYDPPDLPAPQKPVMTTVRNGKMKKTRIKAVVHPLIGRTPAMGWSYRSNTVAPVLEVQSRSPGTHLPSLASAAPSSTAIETMVNSNEPQQPLSVQENDQISQMRSKFGSDQRRIGNRPDKDVSRANDWRVSDGLTSSRIFLSGIRHDRVQQREQHQQQREKQKDRQHHRGRKQQEQEYIQNLEQLRINQEQEKRIREQQEEERRIRKQQEEERRIWEQRRLQEMQQQQHQEREQQRLQQQELQRRIEEQRRLQEQIESELYAGVSGEQDEGESAQENENNWGQLRAPLHHRDYTSTMKTSFAPITRSTKTPSLYDSGDEDDYDYSQMASETTVAPTERTQISGTMPSGHWPTPFVFEEQVPCAAFTDEVCIEQKRRMGSDKMSKCCDKGIYLTDLCMPGRCTNATTELCCMQKFLQSKYSCCRNDSEAINSPGDAFSRCCFHKFVQDDDRCCPAHRAKFHWLSAHEICLPNVRVDLSGLRFVVHVDGKGQHLDGRNSNQAFNEAITIDLNVDKSWDHSCEQGAKVLQFPYLPSNREEQEGDENSEESR</sequence>
<feature type="domain" description="Selenoprotein P N-terminal" evidence="8">
    <location>
        <begin position="35"/>
        <end position="188"/>
    </location>
</feature>
<evidence type="ECO:0000256" key="6">
    <source>
        <dbReference type="SAM" id="MobiDB-lite"/>
    </source>
</evidence>
<feature type="compositionally biased region" description="Polar residues" evidence="6">
    <location>
        <begin position="259"/>
        <end position="280"/>
    </location>
</feature>
<feature type="compositionally biased region" description="Basic and acidic residues" evidence="6">
    <location>
        <begin position="323"/>
        <end position="339"/>
    </location>
</feature>
<feature type="region of interest" description="Disordered" evidence="6">
    <location>
        <begin position="473"/>
        <end position="496"/>
    </location>
</feature>
<feature type="chain" id="PRO_5037357078" evidence="7">
    <location>
        <begin position="32"/>
        <end position="724"/>
    </location>
</feature>
<reference evidence="10" key="1">
    <citation type="submission" date="2022-11" db="UniProtKB">
        <authorList>
            <consortium name="WormBaseParasite"/>
        </authorList>
    </citation>
    <scope>IDENTIFICATION</scope>
</reference>
<protein>
    <submittedName>
        <fullName evidence="10">Selenoprotein P N-terminal domain-containing protein</fullName>
    </submittedName>
</protein>
<comment type="subcellular location">
    <subcellularLocation>
        <location evidence="1">Secreted</location>
    </subcellularLocation>
</comment>
<dbReference type="GO" id="GO:0001887">
    <property type="term" value="P:selenium compound metabolic process"/>
    <property type="evidence" value="ECO:0007669"/>
    <property type="project" value="TreeGrafter"/>
</dbReference>
<evidence type="ECO:0000313" key="10">
    <source>
        <dbReference type="WBParaSite" id="sdigi.contig96.g4216.t1"/>
    </source>
</evidence>
<dbReference type="GO" id="GO:0005576">
    <property type="term" value="C:extracellular region"/>
    <property type="evidence" value="ECO:0007669"/>
    <property type="project" value="UniProtKB-SubCell"/>
</dbReference>
<keyword evidence="5" id="KW-0325">Glycoprotein</keyword>
<dbReference type="WBParaSite" id="sdigi.contig96.g4216.t1">
    <property type="protein sequence ID" value="sdigi.contig96.g4216.t1"/>
    <property type="gene ID" value="sdigi.contig96.g4216"/>
</dbReference>
<evidence type="ECO:0000256" key="4">
    <source>
        <dbReference type="ARBA" id="ARBA00022933"/>
    </source>
</evidence>
<proteinExistence type="predicted"/>
<feature type="compositionally biased region" description="Basic and acidic residues" evidence="6">
    <location>
        <begin position="283"/>
        <end position="304"/>
    </location>
</feature>
<dbReference type="InterPro" id="IPR037941">
    <property type="entry name" value="SeP"/>
</dbReference>
<dbReference type="PANTHER" id="PTHR10105">
    <property type="entry name" value="SELENOPROTEIN P"/>
    <property type="match status" value="1"/>
</dbReference>
<feature type="region of interest" description="Disordered" evidence="6">
    <location>
        <begin position="323"/>
        <end position="351"/>
    </location>
</feature>
<feature type="signal peptide" evidence="7">
    <location>
        <begin position="1"/>
        <end position="31"/>
    </location>
</feature>
<name>A0A915Q6R2_9BILA</name>
<evidence type="ECO:0000256" key="1">
    <source>
        <dbReference type="ARBA" id="ARBA00004613"/>
    </source>
</evidence>
<dbReference type="AlphaFoldDB" id="A0A915Q6R2"/>
<dbReference type="InterPro" id="IPR007671">
    <property type="entry name" value="Selenoprotein-P_N"/>
</dbReference>
<dbReference type="Proteomes" id="UP000887581">
    <property type="component" value="Unplaced"/>
</dbReference>
<evidence type="ECO:0000256" key="5">
    <source>
        <dbReference type="ARBA" id="ARBA00023180"/>
    </source>
</evidence>
<dbReference type="Pfam" id="PF04592">
    <property type="entry name" value="SelP_N"/>
    <property type="match status" value="1"/>
</dbReference>
<keyword evidence="9" id="KW-1185">Reference proteome</keyword>
<dbReference type="GO" id="GO:0008430">
    <property type="term" value="F:selenium binding"/>
    <property type="evidence" value="ECO:0007669"/>
    <property type="project" value="InterPro"/>
</dbReference>
<keyword evidence="2" id="KW-0964">Secreted</keyword>
<evidence type="ECO:0000259" key="8">
    <source>
        <dbReference type="Pfam" id="PF04592"/>
    </source>
</evidence>
<accession>A0A915Q6R2</accession>
<evidence type="ECO:0000256" key="7">
    <source>
        <dbReference type="SAM" id="SignalP"/>
    </source>
</evidence>
<keyword evidence="4" id="KW-0712">Selenocysteine</keyword>
<feature type="region of interest" description="Disordered" evidence="6">
    <location>
        <begin position="259"/>
        <end position="304"/>
    </location>
</feature>
<dbReference type="PANTHER" id="PTHR10105:SF2">
    <property type="entry name" value="AGAP003297-PA"/>
    <property type="match status" value="1"/>
</dbReference>
<evidence type="ECO:0000256" key="3">
    <source>
        <dbReference type="ARBA" id="ARBA00022729"/>
    </source>
</evidence>